<accession>A0A0F3GJC4</accession>
<evidence type="ECO:0000259" key="6">
    <source>
        <dbReference type="PROSITE" id="PS51352"/>
    </source>
</evidence>
<gene>
    <name evidence="7" type="ORF">MBAV_005814</name>
</gene>
<evidence type="ECO:0000256" key="1">
    <source>
        <dbReference type="ARBA" id="ARBA00010996"/>
    </source>
</evidence>
<proteinExistence type="inferred from homology"/>
<keyword evidence="4" id="KW-1015">Disulfide bond</keyword>
<evidence type="ECO:0000256" key="5">
    <source>
        <dbReference type="SAM" id="Phobius"/>
    </source>
</evidence>
<dbReference type="PANTHER" id="PTHR12151">
    <property type="entry name" value="ELECTRON TRANSPORT PROTIN SCO1/SENC FAMILY MEMBER"/>
    <property type="match status" value="1"/>
</dbReference>
<keyword evidence="8" id="KW-1185">Reference proteome</keyword>
<keyword evidence="3" id="KW-0479">Metal-binding</keyword>
<evidence type="ECO:0000256" key="2">
    <source>
        <dbReference type="ARBA" id="ARBA00023008"/>
    </source>
</evidence>
<evidence type="ECO:0000313" key="8">
    <source>
        <dbReference type="Proteomes" id="UP000033423"/>
    </source>
</evidence>
<dbReference type="EMBL" id="LACI01002454">
    <property type="protein sequence ID" value="KJU81996.1"/>
    <property type="molecule type" value="Genomic_DNA"/>
</dbReference>
<keyword evidence="2 3" id="KW-0186">Copper</keyword>
<feature type="binding site" evidence="3">
    <location>
        <position position="157"/>
    </location>
    <ligand>
        <name>Cu cation</name>
        <dbReference type="ChEBI" id="CHEBI:23378"/>
    </ligand>
</feature>
<keyword evidence="5" id="KW-1133">Transmembrane helix</keyword>
<feature type="domain" description="Thioredoxin" evidence="6">
    <location>
        <begin position="31"/>
        <end position="194"/>
    </location>
</feature>
<dbReference type="PANTHER" id="PTHR12151:SF8">
    <property type="entry name" value="THIOREDOXIN DOMAIN-CONTAINING PROTEIN"/>
    <property type="match status" value="1"/>
</dbReference>
<dbReference type="CDD" id="cd02968">
    <property type="entry name" value="SCO"/>
    <property type="match status" value="1"/>
</dbReference>
<protein>
    <submittedName>
        <fullName evidence="7">SCO1/SenC/PrrC family protein</fullName>
    </submittedName>
</protein>
<evidence type="ECO:0000256" key="3">
    <source>
        <dbReference type="PIRSR" id="PIRSR603782-1"/>
    </source>
</evidence>
<dbReference type="InterPro" id="IPR036249">
    <property type="entry name" value="Thioredoxin-like_sf"/>
</dbReference>
<feature type="transmembrane region" description="Helical" evidence="5">
    <location>
        <begin position="224"/>
        <end position="243"/>
    </location>
</feature>
<dbReference type="SUPFAM" id="SSF52833">
    <property type="entry name" value="Thioredoxin-like"/>
    <property type="match status" value="1"/>
</dbReference>
<feature type="disulfide bond" description="Redox-active" evidence="4">
    <location>
        <begin position="70"/>
        <end position="74"/>
    </location>
</feature>
<feature type="binding site" evidence="3">
    <location>
        <position position="70"/>
    </location>
    <ligand>
        <name>Cu cation</name>
        <dbReference type="ChEBI" id="CHEBI:23378"/>
    </ligand>
</feature>
<sequence>MLLSLALLALIGTVAGAGGLSKKLSSPNEALTLGKSVPDVTLIDSYGKKRTMKDIIGNKPLVISLIYTRCETACLLITDSLKDTVEKVGDVGKNYNVLTLSFDHTDTPEKLAKFANTWHLDRPGWTVATGQESELEKLLTAMDFSYRLDEETGEFIHPNLLVLLTPTGKISKYVYGVNYSDRDLKLSIIAAKKGSSSTSLTEGILLWCYQYDPITGSYKLDLQLILELISGVLFFISVVFFFFGRQVISSIRSFVGRLSFRHG</sequence>
<dbReference type="Gene3D" id="3.40.30.10">
    <property type="entry name" value="Glutaredoxin"/>
    <property type="match status" value="1"/>
</dbReference>
<feature type="binding site" evidence="3">
    <location>
        <position position="74"/>
    </location>
    <ligand>
        <name>Cu cation</name>
        <dbReference type="ChEBI" id="CHEBI:23378"/>
    </ligand>
</feature>
<dbReference type="AlphaFoldDB" id="A0A0F3GJC4"/>
<keyword evidence="5" id="KW-0812">Transmembrane</keyword>
<comment type="caution">
    <text evidence="7">The sequence shown here is derived from an EMBL/GenBank/DDBJ whole genome shotgun (WGS) entry which is preliminary data.</text>
</comment>
<keyword evidence="5" id="KW-0472">Membrane</keyword>
<dbReference type="InterPro" id="IPR013766">
    <property type="entry name" value="Thioredoxin_domain"/>
</dbReference>
<evidence type="ECO:0000256" key="4">
    <source>
        <dbReference type="PIRSR" id="PIRSR603782-2"/>
    </source>
</evidence>
<dbReference type="PROSITE" id="PS51352">
    <property type="entry name" value="THIOREDOXIN_2"/>
    <property type="match status" value="1"/>
</dbReference>
<dbReference type="Pfam" id="PF02630">
    <property type="entry name" value="SCO1-SenC"/>
    <property type="match status" value="1"/>
</dbReference>
<dbReference type="Proteomes" id="UP000033423">
    <property type="component" value="Unassembled WGS sequence"/>
</dbReference>
<reference evidence="7 8" key="1">
    <citation type="submission" date="2015-02" db="EMBL/GenBank/DDBJ databases">
        <title>Single-cell genomics of uncultivated deep-branching MTB reveals a conserved set of magnetosome genes.</title>
        <authorList>
            <person name="Kolinko S."/>
            <person name="Richter M."/>
            <person name="Glockner F.O."/>
            <person name="Brachmann A."/>
            <person name="Schuler D."/>
        </authorList>
    </citation>
    <scope>NUCLEOTIDE SEQUENCE [LARGE SCALE GENOMIC DNA]</scope>
    <source>
        <strain evidence="7">TM-1</strain>
    </source>
</reference>
<dbReference type="InterPro" id="IPR003782">
    <property type="entry name" value="SCO1/SenC"/>
</dbReference>
<organism evidence="7 8">
    <name type="scientific">Candidatus Magnetobacterium bavaricum</name>
    <dbReference type="NCBI Taxonomy" id="29290"/>
    <lineage>
        <taxon>Bacteria</taxon>
        <taxon>Pseudomonadati</taxon>
        <taxon>Nitrospirota</taxon>
        <taxon>Thermodesulfovibrionia</taxon>
        <taxon>Thermodesulfovibrionales</taxon>
        <taxon>Candidatus Magnetobacteriaceae</taxon>
        <taxon>Candidatus Magnetobacterium</taxon>
    </lineage>
</organism>
<comment type="similarity">
    <text evidence="1">Belongs to the SCO1/2 family.</text>
</comment>
<dbReference type="GO" id="GO:0046872">
    <property type="term" value="F:metal ion binding"/>
    <property type="evidence" value="ECO:0007669"/>
    <property type="project" value="UniProtKB-KW"/>
</dbReference>
<name>A0A0F3GJC4_9BACT</name>
<evidence type="ECO:0000313" key="7">
    <source>
        <dbReference type="EMBL" id="KJU81996.1"/>
    </source>
</evidence>